<dbReference type="EMBL" id="KQ971342">
    <property type="protein sequence ID" value="EFA03083.1"/>
    <property type="molecule type" value="Genomic_DNA"/>
</dbReference>
<feature type="signal peptide" evidence="1">
    <location>
        <begin position="1"/>
        <end position="18"/>
    </location>
</feature>
<proteinExistence type="predicted"/>
<reference evidence="2 3" key="2">
    <citation type="journal article" date="2010" name="Nucleic Acids Res.">
        <title>BeetleBase in 2010: revisions to provide comprehensive genomic information for Tribolium castaneum.</title>
        <authorList>
            <person name="Kim H.S."/>
            <person name="Murphy T."/>
            <person name="Xia J."/>
            <person name="Caragea D."/>
            <person name="Park Y."/>
            <person name="Beeman R.W."/>
            <person name="Lorenzen M.D."/>
            <person name="Butcher S."/>
            <person name="Manak J.R."/>
            <person name="Brown S.J."/>
        </authorList>
    </citation>
    <scope>GENOME REANNOTATION</scope>
    <source>
        <strain evidence="2 3">Georgia GA2</strain>
    </source>
</reference>
<reference evidence="2 3" key="1">
    <citation type="journal article" date="2008" name="Nature">
        <title>The genome of the model beetle and pest Tribolium castaneum.</title>
        <authorList>
            <consortium name="Tribolium Genome Sequencing Consortium"/>
            <person name="Richards S."/>
            <person name="Gibbs R.A."/>
            <person name="Weinstock G.M."/>
            <person name="Brown S.J."/>
            <person name="Denell R."/>
            <person name="Beeman R.W."/>
            <person name="Gibbs R."/>
            <person name="Beeman R.W."/>
            <person name="Brown S.J."/>
            <person name="Bucher G."/>
            <person name="Friedrich M."/>
            <person name="Grimmelikhuijzen C.J."/>
            <person name="Klingler M."/>
            <person name="Lorenzen M."/>
            <person name="Richards S."/>
            <person name="Roth S."/>
            <person name="Schroder R."/>
            <person name="Tautz D."/>
            <person name="Zdobnov E.M."/>
            <person name="Muzny D."/>
            <person name="Gibbs R.A."/>
            <person name="Weinstock G.M."/>
            <person name="Attaway T."/>
            <person name="Bell S."/>
            <person name="Buhay C.J."/>
            <person name="Chandrabose M.N."/>
            <person name="Chavez D."/>
            <person name="Clerk-Blankenburg K.P."/>
            <person name="Cree A."/>
            <person name="Dao M."/>
            <person name="Davis C."/>
            <person name="Chacko J."/>
            <person name="Dinh H."/>
            <person name="Dugan-Rocha S."/>
            <person name="Fowler G."/>
            <person name="Garner T.T."/>
            <person name="Garnes J."/>
            <person name="Gnirke A."/>
            <person name="Hawes A."/>
            <person name="Hernandez J."/>
            <person name="Hines S."/>
            <person name="Holder M."/>
            <person name="Hume J."/>
            <person name="Jhangiani S.N."/>
            <person name="Joshi V."/>
            <person name="Khan Z.M."/>
            <person name="Jackson L."/>
            <person name="Kovar C."/>
            <person name="Kowis A."/>
            <person name="Lee S."/>
            <person name="Lewis L.R."/>
            <person name="Margolis J."/>
            <person name="Morgan M."/>
            <person name="Nazareth L.V."/>
            <person name="Nguyen N."/>
            <person name="Okwuonu G."/>
            <person name="Parker D."/>
            <person name="Richards S."/>
            <person name="Ruiz S.J."/>
            <person name="Santibanez J."/>
            <person name="Savard J."/>
            <person name="Scherer S.E."/>
            <person name="Schneider B."/>
            <person name="Sodergren E."/>
            <person name="Tautz D."/>
            <person name="Vattahil S."/>
            <person name="Villasana D."/>
            <person name="White C.S."/>
            <person name="Wright R."/>
            <person name="Park Y."/>
            <person name="Beeman R.W."/>
            <person name="Lord J."/>
            <person name="Oppert B."/>
            <person name="Lorenzen M."/>
            <person name="Brown S."/>
            <person name="Wang L."/>
            <person name="Savard J."/>
            <person name="Tautz D."/>
            <person name="Richards S."/>
            <person name="Weinstock G."/>
            <person name="Gibbs R.A."/>
            <person name="Liu Y."/>
            <person name="Worley K."/>
            <person name="Weinstock G."/>
            <person name="Elsik C.G."/>
            <person name="Reese J.T."/>
            <person name="Elhaik E."/>
            <person name="Landan G."/>
            <person name="Graur D."/>
            <person name="Arensburger P."/>
            <person name="Atkinson P."/>
            <person name="Beeman R.W."/>
            <person name="Beidler J."/>
            <person name="Brown S.J."/>
            <person name="Demuth J.P."/>
            <person name="Drury D.W."/>
            <person name="Du Y.Z."/>
            <person name="Fujiwara H."/>
            <person name="Lorenzen M."/>
            <person name="Maselli V."/>
            <person name="Osanai M."/>
            <person name="Park Y."/>
            <person name="Robertson H.M."/>
            <person name="Tu Z."/>
            <person name="Wang J.J."/>
            <person name="Wang S."/>
            <person name="Richards S."/>
            <person name="Song H."/>
            <person name="Zhang L."/>
            <person name="Sodergren E."/>
            <person name="Werner D."/>
            <person name="Stanke M."/>
            <person name="Morgenstern B."/>
            <person name="Solovyev V."/>
            <person name="Kosarev P."/>
            <person name="Brown G."/>
            <person name="Chen H.C."/>
            <person name="Ermolaeva O."/>
            <person name="Hlavina W."/>
            <person name="Kapustin Y."/>
            <person name="Kiryutin B."/>
            <person name="Kitts P."/>
            <person name="Maglott D."/>
            <person name="Pruitt K."/>
            <person name="Sapojnikov V."/>
            <person name="Souvorov A."/>
            <person name="Mackey A.J."/>
            <person name="Waterhouse R.M."/>
            <person name="Wyder S."/>
            <person name="Zdobnov E.M."/>
            <person name="Zdobnov E.M."/>
            <person name="Wyder S."/>
            <person name="Kriventseva E.V."/>
            <person name="Kadowaki T."/>
            <person name="Bork P."/>
            <person name="Aranda M."/>
            <person name="Bao R."/>
            <person name="Beermann A."/>
            <person name="Berns N."/>
            <person name="Bolognesi R."/>
            <person name="Bonneton F."/>
            <person name="Bopp D."/>
            <person name="Brown S.J."/>
            <person name="Bucher G."/>
            <person name="Butts T."/>
            <person name="Chaumot A."/>
            <person name="Denell R.E."/>
            <person name="Ferrier D.E."/>
            <person name="Friedrich M."/>
            <person name="Gordon C.M."/>
            <person name="Jindra M."/>
            <person name="Klingler M."/>
            <person name="Lan Q."/>
            <person name="Lattorff H.M."/>
            <person name="Laudet V."/>
            <person name="von Levetsow C."/>
            <person name="Liu Z."/>
            <person name="Lutz R."/>
            <person name="Lynch J.A."/>
            <person name="da Fonseca R.N."/>
            <person name="Posnien N."/>
            <person name="Reuter R."/>
            <person name="Roth S."/>
            <person name="Savard J."/>
            <person name="Schinko J.B."/>
            <person name="Schmitt C."/>
            <person name="Schoppmeier M."/>
            <person name="Schroder R."/>
            <person name="Shippy T.D."/>
            <person name="Simonnet F."/>
            <person name="Marques-Souza H."/>
            <person name="Tautz D."/>
            <person name="Tomoyasu Y."/>
            <person name="Trauner J."/>
            <person name="Van der Zee M."/>
            <person name="Vervoort M."/>
            <person name="Wittkopp N."/>
            <person name="Wimmer E.A."/>
            <person name="Yang X."/>
            <person name="Jones A.K."/>
            <person name="Sattelle D.B."/>
            <person name="Ebert P.R."/>
            <person name="Nelson D."/>
            <person name="Scott J.G."/>
            <person name="Beeman R.W."/>
            <person name="Muthukrishnan S."/>
            <person name="Kramer K.J."/>
            <person name="Arakane Y."/>
            <person name="Beeman R.W."/>
            <person name="Zhu Q."/>
            <person name="Hogenkamp D."/>
            <person name="Dixit R."/>
            <person name="Oppert B."/>
            <person name="Jiang H."/>
            <person name="Zou Z."/>
            <person name="Marshall J."/>
            <person name="Elpidina E."/>
            <person name="Vinokurov K."/>
            <person name="Oppert C."/>
            <person name="Zou Z."/>
            <person name="Evans J."/>
            <person name="Lu Z."/>
            <person name="Zhao P."/>
            <person name="Sumathipala N."/>
            <person name="Altincicek B."/>
            <person name="Vilcinskas A."/>
            <person name="Williams M."/>
            <person name="Hultmark D."/>
            <person name="Hetru C."/>
            <person name="Jiang H."/>
            <person name="Grimmelikhuijzen C.J."/>
            <person name="Hauser F."/>
            <person name="Cazzamali G."/>
            <person name="Williamson M."/>
            <person name="Park Y."/>
            <person name="Li B."/>
            <person name="Tanaka Y."/>
            <person name="Predel R."/>
            <person name="Neupert S."/>
            <person name="Schachtner J."/>
            <person name="Verleyen P."/>
            <person name="Raible F."/>
            <person name="Bork P."/>
            <person name="Friedrich M."/>
            <person name="Walden K.K."/>
            <person name="Robertson H.M."/>
            <person name="Angeli S."/>
            <person name="Foret S."/>
            <person name="Bucher G."/>
            <person name="Schuetz S."/>
            <person name="Maleszka R."/>
            <person name="Wimmer E.A."/>
            <person name="Beeman R.W."/>
            <person name="Lorenzen M."/>
            <person name="Tomoyasu Y."/>
            <person name="Miller S.C."/>
            <person name="Grossmann D."/>
            <person name="Bucher G."/>
        </authorList>
    </citation>
    <scope>NUCLEOTIDE SEQUENCE [LARGE SCALE GENOMIC DNA]</scope>
    <source>
        <strain evidence="2 3">Georgia GA2</strain>
    </source>
</reference>
<keyword evidence="1" id="KW-0732">Signal</keyword>
<evidence type="ECO:0000313" key="3">
    <source>
        <dbReference type="Proteomes" id="UP000007266"/>
    </source>
</evidence>
<accession>D6WN94</accession>
<organism evidence="2 3">
    <name type="scientific">Tribolium castaneum</name>
    <name type="common">Red flour beetle</name>
    <dbReference type="NCBI Taxonomy" id="7070"/>
    <lineage>
        <taxon>Eukaryota</taxon>
        <taxon>Metazoa</taxon>
        <taxon>Ecdysozoa</taxon>
        <taxon>Arthropoda</taxon>
        <taxon>Hexapoda</taxon>
        <taxon>Insecta</taxon>
        <taxon>Pterygota</taxon>
        <taxon>Neoptera</taxon>
        <taxon>Endopterygota</taxon>
        <taxon>Coleoptera</taxon>
        <taxon>Polyphaga</taxon>
        <taxon>Cucujiformia</taxon>
        <taxon>Tenebrionidae</taxon>
        <taxon>Tenebrionidae incertae sedis</taxon>
        <taxon>Tribolium</taxon>
    </lineage>
</organism>
<dbReference type="PhylomeDB" id="D6WN94"/>
<dbReference type="HOGENOM" id="CLU_1629215_0_0_1"/>
<dbReference type="AlphaFoldDB" id="D6WN94"/>
<protein>
    <submittedName>
        <fullName evidence="2">Uncharacterized protein</fullName>
    </submittedName>
</protein>
<sequence>MKLLILGHLFLSLHFGRGDNEPNAPKPEEMDQDLRVVNETIAKYGPPKDYKIFNLPGPEILVDDNLLLHPVSYNSRYEQTELQHIGLESFPVVKGQFGEHFIRKSGSFYIRTIGYVLDRNGYQEFLIDISKTETTVKEFVPPLVESDIYVDRRPPGKIQISSTVLATLVGGNSLG</sequence>
<evidence type="ECO:0000313" key="2">
    <source>
        <dbReference type="EMBL" id="EFA03083.1"/>
    </source>
</evidence>
<keyword evidence="3" id="KW-1185">Reference proteome</keyword>
<gene>
    <name evidence="2" type="primary">AUGUSTUS-3.0.2_10958</name>
    <name evidence="2" type="ORF">TcasGA2_TC010958</name>
</gene>
<name>D6WN94_TRICA</name>
<evidence type="ECO:0000256" key="1">
    <source>
        <dbReference type="SAM" id="SignalP"/>
    </source>
</evidence>
<dbReference type="Proteomes" id="UP000007266">
    <property type="component" value="Linkage group 5"/>
</dbReference>
<dbReference type="InParanoid" id="D6WN94"/>
<feature type="chain" id="PRO_5003089710" evidence="1">
    <location>
        <begin position="19"/>
        <end position="175"/>
    </location>
</feature>